<dbReference type="PANTHER" id="PTHR43289:SF34">
    <property type="entry name" value="SERINE_THREONINE-PROTEIN KINASE YBDM-RELATED"/>
    <property type="match status" value="1"/>
</dbReference>
<protein>
    <submittedName>
        <fullName evidence="7">Serine/threonine protein kinase</fullName>
    </submittedName>
</protein>
<feature type="region of interest" description="Disordered" evidence="5">
    <location>
        <begin position="268"/>
        <end position="440"/>
    </location>
</feature>
<evidence type="ECO:0000256" key="4">
    <source>
        <dbReference type="ARBA" id="ARBA00022840"/>
    </source>
</evidence>
<evidence type="ECO:0000313" key="8">
    <source>
        <dbReference type="Proteomes" id="UP000236732"/>
    </source>
</evidence>
<dbReference type="SUPFAM" id="SSF56112">
    <property type="entry name" value="Protein kinase-like (PK-like)"/>
    <property type="match status" value="1"/>
</dbReference>
<dbReference type="PROSITE" id="PS50011">
    <property type="entry name" value="PROTEIN_KINASE_DOM"/>
    <property type="match status" value="1"/>
</dbReference>
<dbReference type="InterPro" id="IPR008271">
    <property type="entry name" value="Ser/Thr_kinase_AS"/>
</dbReference>
<evidence type="ECO:0000256" key="3">
    <source>
        <dbReference type="ARBA" id="ARBA00022777"/>
    </source>
</evidence>
<feature type="domain" description="Protein kinase" evidence="6">
    <location>
        <begin position="18"/>
        <end position="265"/>
    </location>
</feature>
<reference evidence="7 8" key="1">
    <citation type="submission" date="2016-10" db="EMBL/GenBank/DDBJ databases">
        <authorList>
            <person name="de Groot N.N."/>
        </authorList>
    </citation>
    <scope>NUCLEOTIDE SEQUENCE [LARGE SCALE GENOMIC DNA]</scope>
    <source>
        <strain evidence="7 8">CGMCC 4.7037</strain>
    </source>
</reference>
<name>A0A1H6ESA5_9ACTN</name>
<keyword evidence="3 7" id="KW-0418">Kinase</keyword>
<keyword evidence="8" id="KW-1185">Reference proteome</keyword>
<dbReference type="InterPro" id="IPR011009">
    <property type="entry name" value="Kinase-like_dom_sf"/>
</dbReference>
<dbReference type="PROSITE" id="PS00108">
    <property type="entry name" value="PROTEIN_KINASE_ST"/>
    <property type="match status" value="1"/>
</dbReference>
<evidence type="ECO:0000313" key="7">
    <source>
        <dbReference type="EMBL" id="SEH00738.1"/>
    </source>
</evidence>
<dbReference type="AlphaFoldDB" id="A0A1H6ESA5"/>
<dbReference type="EMBL" id="FNVT01000017">
    <property type="protein sequence ID" value="SEH00738.1"/>
    <property type="molecule type" value="Genomic_DNA"/>
</dbReference>
<dbReference type="CDD" id="cd14014">
    <property type="entry name" value="STKc_PknB_like"/>
    <property type="match status" value="1"/>
</dbReference>
<keyword evidence="1" id="KW-0808">Transferase</keyword>
<feature type="compositionally biased region" description="Low complexity" evidence="5">
    <location>
        <begin position="411"/>
        <end position="432"/>
    </location>
</feature>
<gene>
    <name evidence="7" type="ORF">SAMN05444920_117169</name>
</gene>
<dbReference type="Proteomes" id="UP000236732">
    <property type="component" value="Unassembled WGS sequence"/>
</dbReference>
<evidence type="ECO:0000259" key="6">
    <source>
        <dbReference type="PROSITE" id="PS50011"/>
    </source>
</evidence>
<dbReference type="InterPro" id="IPR000719">
    <property type="entry name" value="Prot_kinase_dom"/>
</dbReference>
<dbReference type="Gene3D" id="3.30.200.20">
    <property type="entry name" value="Phosphorylase Kinase, domain 1"/>
    <property type="match status" value="1"/>
</dbReference>
<evidence type="ECO:0000256" key="2">
    <source>
        <dbReference type="ARBA" id="ARBA00022741"/>
    </source>
</evidence>
<dbReference type="SMART" id="SM00320">
    <property type="entry name" value="WD40"/>
    <property type="match status" value="4"/>
</dbReference>
<dbReference type="Gene3D" id="2.130.10.10">
    <property type="entry name" value="YVTN repeat-like/Quinoprotein amine dehydrogenase"/>
    <property type="match status" value="2"/>
</dbReference>
<proteinExistence type="predicted"/>
<dbReference type="GO" id="GO:0005524">
    <property type="term" value="F:ATP binding"/>
    <property type="evidence" value="ECO:0007669"/>
    <property type="project" value="UniProtKB-KW"/>
</dbReference>
<dbReference type="GO" id="GO:0004674">
    <property type="term" value="F:protein serine/threonine kinase activity"/>
    <property type="evidence" value="ECO:0007669"/>
    <property type="project" value="UniProtKB-KW"/>
</dbReference>
<dbReference type="SUPFAM" id="SSF101898">
    <property type="entry name" value="NHL repeat"/>
    <property type="match status" value="1"/>
</dbReference>
<evidence type="ECO:0000256" key="1">
    <source>
        <dbReference type="ARBA" id="ARBA00022679"/>
    </source>
</evidence>
<feature type="compositionally biased region" description="Gly residues" evidence="5">
    <location>
        <begin position="377"/>
        <end position="393"/>
    </location>
</feature>
<dbReference type="PANTHER" id="PTHR43289">
    <property type="entry name" value="MITOGEN-ACTIVATED PROTEIN KINASE KINASE KINASE 20-RELATED"/>
    <property type="match status" value="1"/>
</dbReference>
<evidence type="ECO:0000256" key="5">
    <source>
        <dbReference type="SAM" id="MobiDB-lite"/>
    </source>
</evidence>
<keyword evidence="7" id="KW-0723">Serine/threonine-protein kinase</keyword>
<accession>A0A1H6ESA5</accession>
<feature type="compositionally biased region" description="Low complexity" evidence="5">
    <location>
        <begin position="491"/>
        <end position="520"/>
    </location>
</feature>
<dbReference type="Pfam" id="PF00069">
    <property type="entry name" value="Pkinase"/>
    <property type="match status" value="1"/>
</dbReference>
<organism evidence="7 8">
    <name type="scientific">Nonomuraea solani</name>
    <dbReference type="NCBI Taxonomy" id="1144553"/>
    <lineage>
        <taxon>Bacteria</taxon>
        <taxon>Bacillati</taxon>
        <taxon>Actinomycetota</taxon>
        <taxon>Actinomycetes</taxon>
        <taxon>Streptosporangiales</taxon>
        <taxon>Streptosporangiaceae</taxon>
        <taxon>Nonomuraea</taxon>
    </lineage>
</organism>
<feature type="region of interest" description="Disordered" evidence="5">
    <location>
        <begin position="476"/>
        <end position="520"/>
    </location>
</feature>
<dbReference type="InterPro" id="IPR001680">
    <property type="entry name" value="WD40_rpt"/>
</dbReference>
<feature type="compositionally biased region" description="Pro residues" evidence="5">
    <location>
        <begin position="360"/>
        <end position="369"/>
    </location>
</feature>
<sequence length="847" mass="84341">MAGMRPLRPDDPERIGGYRLLGVLGSGGQGLVYQGAGDDGHEVAIKVLHSHLAQDDEVTWRFLREVEAARRVAAFCTAAVLDVGVADGRPYIVSEYVPGDTLQAAVRVSGPRRGGALDRLAISTLTALAAIHQAGIVHRDFKPGNVLMGPDGPIVIDFGIAKALDATTRTSGPIGTPTYMSPEQFRGERVGPASDVFSWAGTMVFAATGQPPFAGETVAVIMNAILSGAPRLDGVPGHLLGVLEACLSKNPAARPTPAGLLQDLIRQTGPTARSSPPPTSLPHPDPSPAGPRTAGPVQGGPVQGGPVRDGPSGPAPVNPGTAGPVQGRPSGSTGPAQGGPSGPTPAGPMPVAPGTAEPSSPAPASPLPIHPGTAGPVQGGPSGPAGPTQGGPSGPAPVGPLPVDRLPVGPLPGAAIPSPASAAGANAGEAPGQGTAPSRRNAVSRRVVLGGGVAAAALGVAAFTVLRPGGGLLWADDGATGRPDGDTSPRESAGTSTPSASPSASTSASTSVSPSESPSVVASAEPFGAVVGGPATLPGGSGEPAALAAAGSTVVCGTAKGVVVAWEAGAAVTRIGDGGGAVSSVAVGDLAGRPVVASGHSDGRMRLWTPTGESLENRRASDPIVAVTVAGRAVAVSQKYDGLRDLYSVVRLWDLSTGKQIGSTITDHFQGIHGLAFGRLDGHDVLVTGDGGERIRVRRLATGKQTHTFRTGEIGGIEMLACGEVKGKPVLVSTHLDATLRVYDLATGKRRKKWNFSGQSPDDRGVTALVAGRLGDLPIAAVAHAPAGGEVTVRVWNLDNGNLLGLLGSDDDGGAVRTLAVADLNGRPGIAGATGNGTLHLWSLGPG</sequence>
<feature type="compositionally biased region" description="Pro residues" evidence="5">
    <location>
        <begin position="342"/>
        <end position="351"/>
    </location>
</feature>
<feature type="compositionally biased region" description="Pro residues" evidence="5">
    <location>
        <begin position="275"/>
        <end position="289"/>
    </location>
</feature>
<keyword evidence="4" id="KW-0067">ATP-binding</keyword>
<dbReference type="OrthoDB" id="3515587at2"/>
<keyword evidence="2" id="KW-0547">Nucleotide-binding</keyword>
<dbReference type="RefSeq" id="WP_103961868.1">
    <property type="nucleotide sequence ID" value="NZ_FNVT01000017.1"/>
</dbReference>
<dbReference type="Gene3D" id="1.10.510.10">
    <property type="entry name" value="Transferase(Phosphotransferase) domain 1"/>
    <property type="match status" value="1"/>
</dbReference>
<dbReference type="InterPro" id="IPR015943">
    <property type="entry name" value="WD40/YVTN_repeat-like_dom_sf"/>
</dbReference>